<dbReference type="InterPro" id="IPR035890">
    <property type="entry name" value="Anti-sigma-28_factor_FlgM_sf"/>
</dbReference>
<evidence type="ECO:0000256" key="5">
    <source>
        <dbReference type="ARBA" id="ARBA00023015"/>
    </source>
</evidence>
<keyword evidence="4" id="KW-1005">Bacterial flagellum biogenesis</keyword>
<gene>
    <name evidence="9" type="primary">flgM</name>
    <name evidence="9" type="ordered locus">STH2982</name>
</gene>
<evidence type="ECO:0000313" key="9">
    <source>
        <dbReference type="EMBL" id="BAD41965.1"/>
    </source>
</evidence>
<evidence type="ECO:0000256" key="7">
    <source>
        <dbReference type="SAM" id="MobiDB-lite"/>
    </source>
</evidence>
<dbReference type="GO" id="GO:0044781">
    <property type="term" value="P:bacterial-type flagellum organization"/>
    <property type="evidence" value="ECO:0007669"/>
    <property type="project" value="UniProtKB-KW"/>
</dbReference>
<evidence type="ECO:0000256" key="4">
    <source>
        <dbReference type="ARBA" id="ARBA00022795"/>
    </source>
</evidence>
<dbReference type="EMBL" id="AP006840">
    <property type="protein sequence ID" value="BAD41965.1"/>
    <property type="molecule type" value="Genomic_DNA"/>
</dbReference>
<dbReference type="SUPFAM" id="SSF101498">
    <property type="entry name" value="Anti-sigma factor FlgM"/>
    <property type="match status" value="1"/>
</dbReference>
<dbReference type="eggNOG" id="COG2747">
    <property type="taxonomic scope" value="Bacteria"/>
</dbReference>
<dbReference type="InterPro" id="IPR031316">
    <property type="entry name" value="FlgM_C"/>
</dbReference>
<evidence type="ECO:0000256" key="6">
    <source>
        <dbReference type="ARBA" id="ARBA00023163"/>
    </source>
</evidence>
<dbReference type="GO" id="GO:0045892">
    <property type="term" value="P:negative regulation of DNA-templated transcription"/>
    <property type="evidence" value="ECO:0007669"/>
    <property type="project" value="InterPro"/>
</dbReference>
<evidence type="ECO:0000256" key="2">
    <source>
        <dbReference type="ARBA" id="ARBA00017823"/>
    </source>
</evidence>
<accession>Q67K33</accession>
<feature type="domain" description="Anti-sigma-28 factor FlgM C-terminal" evidence="8">
    <location>
        <begin position="39"/>
        <end position="92"/>
    </location>
</feature>
<evidence type="ECO:0000259" key="8">
    <source>
        <dbReference type="Pfam" id="PF04316"/>
    </source>
</evidence>
<dbReference type="NCBIfam" id="TIGR03824">
    <property type="entry name" value="FlgM_jcvi"/>
    <property type="match status" value="1"/>
</dbReference>
<reference evidence="9 10" key="1">
    <citation type="journal article" date="2004" name="Nucleic Acids Res.">
        <title>Genome sequence of Symbiobacterium thermophilum, an uncultivable bacterium that depends on microbial commensalism.</title>
        <authorList>
            <person name="Ueda K."/>
            <person name="Yamashita A."/>
            <person name="Ishikawa J."/>
            <person name="Shimada M."/>
            <person name="Watsuji T."/>
            <person name="Morimura K."/>
            <person name="Ikeda H."/>
            <person name="Hattori M."/>
            <person name="Beppu T."/>
        </authorList>
    </citation>
    <scope>NUCLEOTIDE SEQUENCE [LARGE SCALE GENOMIC DNA]</scope>
    <source>
        <strain evidence="10">T / IAM 14863</strain>
    </source>
</reference>
<feature type="region of interest" description="Disordered" evidence="7">
    <location>
        <begin position="1"/>
        <end position="41"/>
    </location>
</feature>
<keyword evidence="10" id="KW-1185">Reference proteome</keyword>
<keyword evidence="5" id="KW-0805">Transcription regulation</keyword>
<keyword evidence="6" id="KW-0804">Transcription</keyword>
<proteinExistence type="inferred from homology"/>
<protein>
    <recommendedName>
        <fullName evidence="2">Negative regulator of flagellin synthesis</fullName>
    </recommendedName>
</protein>
<evidence type="ECO:0000256" key="3">
    <source>
        <dbReference type="ARBA" id="ARBA00022491"/>
    </source>
</evidence>
<comment type="similarity">
    <text evidence="1">Belongs to the FlgM family.</text>
</comment>
<keyword evidence="3" id="KW-0678">Repressor</keyword>
<evidence type="ECO:0000256" key="1">
    <source>
        <dbReference type="ARBA" id="ARBA00005322"/>
    </source>
</evidence>
<dbReference type="STRING" id="292459.STH2982"/>
<evidence type="ECO:0000313" key="10">
    <source>
        <dbReference type="Proteomes" id="UP000000417"/>
    </source>
</evidence>
<dbReference type="Pfam" id="PF04316">
    <property type="entry name" value="FlgM"/>
    <property type="match status" value="1"/>
</dbReference>
<dbReference type="AlphaFoldDB" id="Q67K33"/>
<sequence length="99" mass="10873">MKIDRRDLSGLPGVQRPGFSRSGREVRRSAGSPGVQPPDQLSISDRSVQVSELKPALAVLPPVRAEVIARLKEQIARGEYRVDPHQLAERLLRLGVIDG</sequence>
<dbReference type="HOGENOM" id="CLU_169011_3_3_9"/>
<dbReference type="OrthoDB" id="2087902at2"/>
<dbReference type="KEGG" id="sth:STH2982"/>
<organism evidence="9 10">
    <name type="scientific">Symbiobacterium thermophilum (strain DSM 24528 / JCM 14929 / IAM 14863 / T)</name>
    <dbReference type="NCBI Taxonomy" id="292459"/>
    <lineage>
        <taxon>Bacteria</taxon>
        <taxon>Bacillati</taxon>
        <taxon>Bacillota</taxon>
        <taxon>Clostridia</taxon>
        <taxon>Eubacteriales</taxon>
        <taxon>Symbiobacteriaceae</taxon>
        <taxon>Symbiobacterium</taxon>
    </lineage>
</organism>
<dbReference type="Proteomes" id="UP000000417">
    <property type="component" value="Chromosome"/>
</dbReference>
<dbReference type="InterPro" id="IPR007412">
    <property type="entry name" value="FlgM"/>
</dbReference>
<name>Q67K33_SYMTH</name>
<dbReference type="RefSeq" id="WP_011197097.1">
    <property type="nucleotide sequence ID" value="NC_006177.1"/>
</dbReference>